<reference evidence="1" key="1">
    <citation type="submission" date="2021-08" db="EMBL/GenBank/DDBJ databases">
        <title>The first chromosome-level gecko genome reveals the dynamic sex chromosomes of Neotropical dwarf geckos (Sphaerodactylidae: Sphaerodactylus).</title>
        <authorList>
            <person name="Pinto B.J."/>
            <person name="Keating S.E."/>
            <person name="Gamble T."/>
        </authorList>
    </citation>
    <scope>NUCLEOTIDE SEQUENCE</scope>
    <source>
        <strain evidence="1">TG3544</strain>
    </source>
</reference>
<comment type="caution">
    <text evidence="1">The sequence shown here is derived from an EMBL/GenBank/DDBJ whole genome shotgun (WGS) entry which is preliminary data.</text>
</comment>
<accession>A0ACB8G6I2</accession>
<evidence type="ECO:0000313" key="1">
    <source>
        <dbReference type="EMBL" id="KAH8015023.1"/>
    </source>
</evidence>
<gene>
    <name evidence="1" type="ORF">K3G42_032896</name>
</gene>
<evidence type="ECO:0000313" key="2">
    <source>
        <dbReference type="Proteomes" id="UP000827872"/>
    </source>
</evidence>
<name>A0ACB8G6I2_9SAUR</name>
<organism evidence="1 2">
    <name type="scientific">Sphaerodactylus townsendi</name>
    <dbReference type="NCBI Taxonomy" id="933632"/>
    <lineage>
        <taxon>Eukaryota</taxon>
        <taxon>Metazoa</taxon>
        <taxon>Chordata</taxon>
        <taxon>Craniata</taxon>
        <taxon>Vertebrata</taxon>
        <taxon>Euteleostomi</taxon>
        <taxon>Lepidosauria</taxon>
        <taxon>Squamata</taxon>
        <taxon>Bifurcata</taxon>
        <taxon>Gekkota</taxon>
        <taxon>Sphaerodactylidae</taxon>
        <taxon>Sphaerodactylus</taxon>
    </lineage>
</organism>
<keyword evidence="2" id="KW-1185">Reference proteome</keyword>
<sequence length="126" mass="12928">MSAPPGRPSPGHHWVGDGAEEEESGAAGALARRWDAEGAQQRRHPTAFGSAVEPPPVAMATASTASFSVLISPRGCASALDFSGSEEGKQSVHSAACKDILGIPEPKKGASSAAEMLDPIVAHEMR</sequence>
<protein>
    <submittedName>
        <fullName evidence="1">Uncharacterized protein</fullName>
    </submittedName>
</protein>
<proteinExistence type="predicted"/>
<dbReference type="Proteomes" id="UP000827872">
    <property type="component" value="Linkage Group LG02"/>
</dbReference>
<dbReference type="EMBL" id="CM037615">
    <property type="protein sequence ID" value="KAH8015023.1"/>
    <property type="molecule type" value="Genomic_DNA"/>
</dbReference>